<gene>
    <name evidence="11" type="ORF">g.48071</name>
</gene>
<evidence type="ECO:0000256" key="1">
    <source>
        <dbReference type="ARBA" id="ARBA00008792"/>
    </source>
</evidence>
<dbReference type="Pfam" id="PF07717">
    <property type="entry name" value="OB_NTP_bind"/>
    <property type="match status" value="1"/>
</dbReference>
<dbReference type="Pfam" id="PF23362">
    <property type="entry name" value="DHX37_C"/>
    <property type="match status" value="1"/>
</dbReference>
<dbReference type="GO" id="GO:0003724">
    <property type="term" value="F:RNA helicase activity"/>
    <property type="evidence" value="ECO:0007669"/>
    <property type="project" value="UniProtKB-EC"/>
</dbReference>
<feature type="compositionally biased region" description="Acidic residues" evidence="8">
    <location>
        <begin position="566"/>
        <end position="585"/>
    </location>
</feature>
<accession>A0A1B6MT99</accession>
<evidence type="ECO:0000259" key="10">
    <source>
        <dbReference type="PROSITE" id="PS51194"/>
    </source>
</evidence>
<feature type="region of interest" description="Disordered" evidence="8">
    <location>
        <begin position="1"/>
        <end position="135"/>
    </location>
</feature>
<dbReference type="Pfam" id="PF00271">
    <property type="entry name" value="Helicase_C"/>
    <property type="match status" value="1"/>
</dbReference>
<sequence>EMKSDEEKKSGDNASSGEEENYSDHSSDEHIKVRSSGSWQVKKSVKKSKKNISNGLPNIKNKAFVIEEQRVENNREEENGEIDRTEENSVKTSNREMKIGNNASDQEKRSGNDASSGEEENADYSSDELVKVSSNGSWQVKRSVKNSKTNILNGFSYIKNEAFLIEEQKIKNNVQVSEGPIPKDSREVKYQEKPKISTVIEGNNFTLDSDVTQDVKCQEKTKAETTTEDKNSTSAGSEVVQEVKKVPTVFVPVFRDEKIQEARLKLPILGEEQTVMEAIRENSIVLIAGETGSGKTTQVPQFLYEAGYASDGKMIGITEPRRVAAISMSKRVAQELNLPQSRVSYLIRFEGNATPDTQIKFMTDGVLLRELQTDFLLSKYSVIILDEAHERSMYTDMLIGFLSRIVPMRITRGNPLKLIIMSATLRLADFTENRRLFKIPPPVIKVESRQFPVTIFFNQTTREDYVGAAYRKVCKIHTELPDGGILIFLTGQQEVNLLVKKLRAAFPLRSHKPSKVKSYEDNKEEDELDGKLSTALKKVKKNRKKTNAAPLPAINLDDYQLKPGEDMEGDQQEPESAEEWEKQEEEGAFTTAQPLWVLPLYSLLPSEKQARVFDPPPEGCRLCVVSTNVAETSLTIPNVKYVVDSGKVKNMLYDKHTGVSAYDVTWTSKASANQRAGRAGRTSAGYCYRLYSSAVFNDTFVEWSVPEMQRRPLDELLLKIKSLSINNVAKFPFPSPPDMVQLAVAERRLIVLGALAPLKNGGKGNSRLTPLGESMSAFALGPRFVKMLLLSHQQGELLGYTLAIVAALSVQEFLLAGDKQWLQTRRQWAGAGNSLLLGDVMVLLKAVGGSESASSRGQLEQFCRDYGLRHKAVVECCKLRLHLTSHLNQLVPGLDLVIDPKMAPPSDLQAKQLRKILLAGMVNQVARRLDDRELVALSIRKGKPVYRTPEMEDVVYLSTTSVLYKSAPDWIVYQEIFQTDKMYFRGVTAIEPEWLPAYAPILCNMSNPLSEPPPRYDPDVGAPFCHFSGTFGRSGWTLPVMELEFPQGLERYKWFAVFLLDGSVCPKLKKYIKVLLSTPQTMVKSWAALQPRTDVFLKTLVAKEVDSKASLTKQWEQDPKYLLDAYQRWLPTSAHNEVAVSWPPL</sequence>
<dbReference type="GO" id="GO:0005730">
    <property type="term" value="C:nucleolus"/>
    <property type="evidence" value="ECO:0007669"/>
    <property type="project" value="TreeGrafter"/>
</dbReference>
<evidence type="ECO:0000256" key="7">
    <source>
        <dbReference type="ARBA" id="ARBA00047984"/>
    </source>
</evidence>
<feature type="compositionally biased region" description="Basic and acidic residues" evidence="8">
    <location>
        <begin position="1"/>
        <end position="11"/>
    </location>
</feature>
<evidence type="ECO:0000259" key="9">
    <source>
        <dbReference type="PROSITE" id="PS51192"/>
    </source>
</evidence>
<dbReference type="InterPro" id="IPR001650">
    <property type="entry name" value="Helicase_C-like"/>
</dbReference>
<dbReference type="PANTHER" id="PTHR18934:SF99">
    <property type="entry name" value="ATP-DEPENDENT RNA HELICASE DHX37-RELATED"/>
    <property type="match status" value="1"/>
</dbReference>
<dbReference type="InterPro" id="IPR011545">
    <property type="entry name" value="DEAD/DEAH_box_helicase_dom"/>
</dbReference>
<dbReference type="InterPro" id="IPR014001">
    <property type="entry name" value="Helicase_ATP-bd"/>
</dbReference>
<dbReference type="SMART" id="SM00382">
    <property type="entry name" value="AAA"/>
    <property type="match status" value="1"/>
</dbReference>
<keyword evidence="3" id="KW-0547">Nucleotide-binding</keyword>
<dbReference type="InterPro" id="IPR027417">
    <property type="entry name" value="P-loop_NTPase"/>
</dbReference>
<feature type="non-terminal residue" evidence="11">
    <location>
        <position position="1"/>
    </location>
</feature>
<evidence type="ECO:0000256" key="8">
    <source>
        <dbReference type="SAM" id="MobiDB-lite"/>
    </source>
</evidence>
<dbReference type="Pfam" id="PF21010">
    <property type="entry name" value="HA2_C"/>
    <property type="match status" value="1"/>
</dbReference>
<name>A0A1B6MT99_9HEMI</name>
<dbReference type="EMBL" id="GEBQ01000849">
    <property type="protein sequence ID" value="JAT39128.1"/>
    <property type="molecule type" value="Transcribed_RNA"/>
</dbReference>
<protein>
    <recommendedName>
        <fullName evidence="2">RNA helicase</fullName>
        <ecNumber evidence="2">3.6.4.13</ecNumber>
    </recommendedName>
</protein>
<dbReference type="GO" id="GO:0005524">
    <property type="term" value="F:ATP binding"/>
    <property type="evidence" value="ECO:0007669"/>
    <property type="project" value="UniProtKB-KW"/>
</dbReference>
<feature type="compositionally biased region" description="Basic and acidic residues" evidence="8">
    <location>
        <begin position="65"/>
        <end position="98"/>
    </location>
</feature>
<reference evidence="11" key="1">
    <citation type="submission" date="2015-11" db="EMBL/GenBank/DDBJ databases">
        <title>De novo transcriptome assembly of four potential Pierce s Disease insect vectors from Arizona vineyards.</title>
        <authorList>
            <person name="Tassone E.E."/>
        </authorList>
    </citation>
    <scope>NUCLEOTIDE SEQUENCE</scope>
</reference>
<feature type="compositionally biased region" description="Basic and acidic residues" evidence="8">
    <location>
        <begin position="22"/>
        <end position="32"/>
    </location>
</feature>
<evidence type="ECO:0000256" key="5">
    <source>
        <dbReference type="ARBA" id="ARBA00022806"/>
    </source>
</evidence>
<comment type="similarity">
    <text evidence="1">Belongs to the DEAD box helicase family. DEAH subfamily.</text>
</comment>
<dbReference type="PROSITE" id="PS51192">
    <property type="entry name" value="HELICASE_ATP_BIND_1"/>
    <property type="match status" value="1"/>
</dbReference>
<dbReference type="CDD" id="cd18791">
    <property type="entry name" value="SF2_C_RHA"/>
    <property type="match status" value="1"/>
</dbReference>
<dbReference type="InterPro" id="IPR056371">
    <property type="entry name" value="DHX37-like_C"/>
</dbReference>
<dbReference type="SMART" id="SM00490">
    <property type="entry name" value="HELICc"/>
    <property type="match status" value="1"/>
</dbReference>
<dbReference type="PROSITE" id="PS51194">
    <property type="entry name" value="HELICASE_CTER"/>
    <property type="match status" value="1"/>
</dbReference>
<dbReference type="InterPro" id="IPR002464">
    <property type="entry name" value="DNA/RNA_helicase_DEAH_CS"/>
</dbReference>
<dbReference type="AlphaFoldDB" id="A0A1B6MT99"/>
<dbReference type="GO" id="GO:0000462">
    <property type="term" value="P:maturation of SSU-rRNA from tricistronic rRNA transcript (SSU-rRNA, 5.8S rRNA, LSU-rRNA)"/>
    <property type="evidence" value="ECO:0007669"/>
    <property type="project" value="TreeGrafter"/>
</dbReference>
<dbReference type="SUPFAM" id="SSF52540">
    <property type="entry name" value="P-loop containing nucleoside triphosphate hydrolases"/>
    <property type="match status" value="1"/>
</dbReference>
<keyword evidence="6" id="KW-0067">ATP-binding</keyword>
<dbReference type="EC" id="3.6.4.13" evidence="2"/>
<proteinExistence type="inferred from homology"/>
<dbReference type="GO" id="GO:0016787">
    <property type="term" value="F:hydrolase activity"/>
    <property type="evidence" value="ECO:0007669"/>
    <property type="project" value="UniProtKB-KW"/>
</dbReference>
<dbReference type="InterPro" id="IPR007502">
    <property type="entry name" value="Helicase-assoc_dom"/>
</dbReference>
<dbReference type="FunFam" id="3.40.50.300:FF:000637">
    <property type="entry name" value="ATP-dependent RNA helicase DHX37/DHR1"/>
    <property type="match status" value="1"/>
</dbReference>
<evidence type="ECO:0000256" key="3">
    <source>
        <dbReference type="ARBA" id="ARBA00022741"/>
    </source>
</evidence>
<evidence type="ECO:0000256" key="2">
    <source>
        <dbReference type="ARBA" id="ARBA00012552"/>
    </source>
</evidence>
<dbReference type="Gene3D" id="3.40.50.300">
    <property type="entry name" value="P-loop containing nucleotide triphosphate hydrolases"/>
    <property type="match status" value="3"/>
</dbReference>
<dbReference type="GO" id="GO:0003723">
    <property type="term" value="F:RNA binding"/>
    <property type="evidence" value="ECO:0007669"/>
    <property type="project" value="TreeGrafter"/>
</dbReference>
<dbReference type="Pfam" id="PF00270">
    <property type="entry name" value="DEAD"/>
    <property type="match status" value="1"/>
</dbReference>
<dbReference type="SMART" id="SM00487">
    <property type="entry name" value="DEXDc"/>
    <property type="match status" value="1"/>
</dbReference>
<dbReference type="PANTHER" id="PTHR18934">
    <property type="entry name" value="ATP-DEPENDENT RNA HELICASE"/>
    <property type="match status" value="1"/>
</dbReference>
<keyword evidence="4" id="KW-0378">Hydrolase</keyword>
<feature type="domain" description="Helicase ATP-binding" evidence="9">
    <location>
        <begin position="276"/>
        <end position="443"/>
    </location>
</feature>
<dbReference type="InterPro" id="IPR003593">
    <property type="entry name" value="AAA+_ATPase"/>
</dbReference>
<dbReference type="SMART" id="SM00847">
    <property type="entry name" value="HA2"/>
    <property type="match status" value="1"/>
</dbReference>
<evidence type="ECO:0000313" key="11">
    <source>
        <dbReference type="EMBL" id="JAT39128.1"/>
    </source>
</evidence>
<organism evidence="11">
    <name type="scientific">Graphocephala atropunctata</name>
    <dbReference type="NCBI Taxonomy" id="36148"/>
    <lineage>
        <taxon>Eukaryota</taxon>
        <taxon>Metazoa</taxon>
        <taxon>Ecdysozoa</taxon>
        <taxon>Arthropoda</taxon>
        <taxon>Hexapoda</taxon>
        <taxon>Insecta</taxon>
        <taxon>Pterygota</taxon>
        <taxon>Neoptera</taxon>
        <taxon>Paraneoptera</taxon>
        <taxon>Hemiptera</taxon>
        <taxon>Auchenorrhyncha</taxon>
        <taxon>Membracoidea</taxon>
        <taxon>Cicadellidae</taxon>
        <taxon>Cicadellinae</taxon>
        <taxon>Cicadellini</taxon>
        <taxon>Graphocephala</taxon>
    </lineage>
</organism>
<dbReference type="InterPro" id="IPR011709">
    <property type="entry name" value="DEAD-box_helicase_OB_fold"/>
</dbReference>
<dbReference type="CDD" id="cd17982">
    <property type="entry name" value="DEXHc_DHX37"/>
    <property type="match status" value="1"/>
</dbReference>
<feature type="region of interest" description="Disordered" evidence="8">
    <location>
        <begin position="552"/>
        <end position="585"/>
    </location>
</feature>
<comment type="catalytic activity">
    <reaction evidence="7">
        <text>ATP + H2O = ADP + phosphate + H(+)</text>
        <dbReference type="Rhea" id="RHEA:13065"/>
        <dbReference type="ChEBI" id="CHEBI:15377"/>
        <dbReference type="ChEBI" id="CHEBI:15378"/>
        <dbReference type="ChEBI" id="CHEBI:30616"/>
        <dbReference type="ChEBI" id="CHEBI:43474"/>
        <dbReference type="ChEBI" id="CHEBI:456216"/>
        <dbReference type="EC" id="3.6.4.13"/>
    </reaction>
</comment>
<dbReference type="PROSITE" id="PS00690">
    <property type="entry name" value="DEAH_ATP_HELICASE"/>
    <property type="match status" value="1"/>
</dbReference>
<dbReference type="Gene3D" id="1.20.120.1080">
    <property type="match status" value="1"/>
</dbReference>
<evidence type="ECO:0000256" key="6">
    <source>
        <dbReference type="ARBA" id="ARBA00022840"/>
    </source>
</evidence>
<keyword evidence="5" id="KW-0347">Helicase</keyword>
<evidence type="ECO:0000256" key="4">
    <source>
        <dbReference type="ARBA" id="ARBA00022801"/>
    </source>
</evidence>
<feature type="compositionally biased region" description="Acidic residues" evidence="8">
    <location>
        <begin position="116"/>
        <end position="126"/>
    </location>
</feature>
<feature type="domain" description="Helicase C-terminal" evidence="10">
    <location>
        <begin position="531"/>
        <end position="724"/>
    </location>
</feature>